<feature type="domain" description="DUF5655" evidence="1">
    <location>
        <begin position="195"/>
        <end position="301"/>
    </location>
</feature>
<dbReference type="Pfam" id="PF18899">
    <property type="entry name" value="DUF5655"/>
    <property type="match status" value="1"/>
</dbReference>
<dbReference type="InterPro" id="IPR011856">
    <property type="entry name" value="tRNA_endonuc-like_dom_sf"/>
</dbReference>
<dbReference type="GeneID" id="78361110"/>
<keyword evidence="3" id="KW-1185">Reference proteome</keyword>
<dbReference type="Gene3D" id="3.40.1350.10">
    <property type="match status" value="1"/>
</dbReference>
<gene>
    <name evidence="2" type="ORF">C1877_07625</name>
</gene>
<protein>
    <submittedName>
        <fullName evidence="2">DUF91 domain-containing protein</fullName>
    </submittedName>
</protein>
<comment type="caution">
    <text evidence="2">The sequence shown here is derived from an EMBL/GenBank/DDBJ whole genome shotgun (WGS) entry which is preliminary data.</text>
</comment>
<organism evidence="2 3">
    <name type="scientific">Gordonibacter pamelaeae</name>
    <dbReference type="NCBI Taxonomy" id="471189"/>
    <lineage>
        <taxon>Bacteria</taxon>
        <taxon>Bacillati</taxon>
        <taxon>Actinomycetota</taxon>
        <taxon>Coriobacteriia</taxon>
        <taxon>Eggerthellales</taxon>
        <taxon>Eggerthellaceae</taxon>
        <taxon>Gordonibacter</taxon>
    </lineage>
</organism>
<dbReference type="Proteomes" id="UP000254000">
    <property type="component" value="Unassembled WGS sequence"/>
</dbReference>
<evidence type="ECO:0000313" key="3">
    <source>
        <dbReference type="Proteomes" id="UP000254000"/>
    </source>
</evidence>
<dbReference type="OrthoDB" id="9798761at2"/>
<dbReference type="EMBL" id="PPTS01000004">
    <property type="protein sequence ID" value="RDB65207.1"/>
    <property type="molecule type" value="Genomic_DNA"/>
</dbReference>
<proteinExistence type="predicted"/>
<dbReference type="AlphaFoldDB" id="A0A369M2Q6"/>
<dbReference type="InterPro" id="IPR043714">
    <property type="entry name" value="DUF5655"/>
</dbReference>
<evidence type="ECO:0000313" key="2">
    <source>
        <dbReference type="EMBL" id="RDB65207.1"/>
    </source>
</evidence>
<dbReference type="GO" id="GO:0003676">
    <property type="term" value="F:nucleic acid binding"/>
    <property type="evidence" value="ECO:0007669"/>
    <property type="project" value="InterPro"/>
</dbReference>
<sequence length="304" mass="34266">MGDIKLFNIKPSVRAIELKPAKLEKGVQQLIEANMEAFFGIRFLQTEYVINHAGEYENQAGRIDSLGIDENNSPIVFEYKRDSNENVINQGLFYLDWLMDHRADFWRLVLDKLGKQVADSIDWSSPAVYCVASSFGKYDLHAIKQMNRNIRLVRYAKSDDVILFEFLNAPSTAPSVSATTGGSLGKKYVDKTFAEQLVGAPEKLREVVDEVRHYMASFGDDVSENELKLYLAIKKVRNIVCIEVNQKRVILHLALDASTVAETSLVRDCSGKGHWGTGDIEVGLTSLDELEEVKPLLERAYLEN</sequence>
<reference evidence="2 3" key="1">
    <citation type="journal article" date="2018" name="Elife">
        <title>Discovery and characterization of a prevalent human gut bacterial enzyme sufficient for the inactivation of a family of plant toxins.</title>
        <authorList>
            <person name="Koppel N."/>
            <person name="Bisanz J.E."/>
            <person name="Pandelia M.E."/>
            <person name="Turnbaugh P.J."/>
            <person name="Balskus E.P."/>
        </authorList>
    </citation>
    <scope>NUCLEOTIDE SEQUENCE [LARGE SCALE GENOMIC DNA]</scope>
    <source>
        <strain evidence="2 3">3C</strain>
    </source>
</reference>
<accession>A0A369M2Q6</accession>
<dbReference type="RefSeq" id="WP_015540462.1">
    <property type="nucleotide sequence ID" value="NZ_CABMMS010000004.1"/>
</dbReference>
<evidence type="ECO:0000259" key="1">
    <source>
        <dbReference type="Pfam" id="PF18899"/>
    </source>
</evidence>
<name>A0A369M2Q6_9ACTN</name>